<comment type="subcellular location">
    <subcellularLocation>
        <location evidence="1">Mitochondrion inner membrane</location>
    </subcellularLocation>
</comment>
<dbReference type="GO" id="GO:0020037">
    <property type="term" value="F:heme binding"/>
    <property type="evidence" value="ECO:0007669"/>
    <property type="project" value="InterPro"/>
</dbReference>
<accession>A0AAD4J007</accession>
<dbReference type="CDD" id="cd06530">
    <property type="entry name" value="S26_SPase_I"/>
    <property type="match status" value="1"/>
</dbReference>
<dbReference type="EMBL" id="SDAM02000322">
    <property type="protein sequence ID" value="KAH6824717.1"/>
    <property type="molecule type" value="Genomic_DNA"/>
</dbReference>
<keyword evidence="4" id="KW-0496">Mitochondrion</keyword>
<protein>
    <submittedName>
        <fullName evidence="12">Peptidase S24/S26A/S26B/S26C family protein</fullName>
    </submittedName>
</protein>
<dbReference type="Pfam" id="PF10502">
    <property type="entry name" value="Peptidase_S26"/>
    <property type="match status" value="2"/>
</dbReference>
<evidence type="ECO:0000256" key="3">
    <source>
        <dbReference type="ARBA" id="ARBA00022801"/>
    </source>
</evidence>
<evidence type="ECO:0000256" key="9">
    <source>
        <dbReference type="PIRSR" id="PIRSR600223-1"/>
    </source>
</evidence>
<dbReference type="Proteomes" id="UP001190926">
    <property type="component" value="Unassembled WGS sequence"/>
</dbReference>
<keyword evidence="5" id="KW-0472">Membrane</keyword>
<comment type="subunit">
    <text evidence="8">Heterodimer of 2 subunits, IMP1A/B and IMP12.</text>
</comment>
<comment type="similarity">
    <text evidence="6">Belongs to the peptidase S26 family. IMP1 subfamily.</text>
</comment>
<keyword evidence="13" id="KW-1185">Reference proteome</keyword>
<comment type="function">
    <text evidence="7">Catalyzes the removal of transit peptides required for the targeting of proteins from the mitochondrial matrix, across the inner membrane, into the inter-membrane space.</text>
</comment>
<evidence type="ECO:0000259" key="11">
    <source>
        <dbReference type="Pfam" id="PF10502"/>
    </source>
</evidence>
<name>A0AAD4J007_PERFH</name>
<dbReference type="SUPFAM" id="SSF48264">
    <property type="entry name" value="Cytochrome P450"/>
    <property type="match status" value="1"/>
</dbReference>
<sequence length="397" mass="44371">MRMIWGNLVGSFSLIWRIFVQKASPELIAITSCSQAGVMCTGAYVHLCPAVNFSSHKQLIHCALSPMCKSWWGTGPGVVIGHVSIFHLLGVFEARLRRGDRIPPLRRRLSLSGEAYASDRPRRSRRSRRDTKMMRGPKLLHQYALQWKSTAKEVLTHSIVFAQFFSLMHLTNSYICSPTLVYGPSMLPTLNFTGDVVLVEKLSPLLGKVGPGDVVLVRSPENPRKAITKRIVGVEGDTITFLVDPSRSDRSSSVLVPKGHVWIQGDNIYASKDSRQLGPIPYGLILGKAFCRNSRSQTITSPNRSTGNHDYERGSEAVSTDTIASMGPMKIVKLWEMRVPVGVELMLLIGPMHHDPKIWSDDTNEFKLERFSDEISNSRVQSFSYIPFNFGPRVYIG</sequence>
<keyword evidence="3" id="KW-0378">Hydrolase</keyword>
<evidence type="ECO:0000256" key="2">
    <source>
        <dbReference type="ARBA" id="ARBA00022792"/>
    </source>
</evidence>
<dbReference type="GO" id="GO:0006627">
    <property type="term" value="P:protein processing involved in protein targeting to mitochondrion"/>
    <property type="evidence" value="ECO:0007669"/>
    <property type="project" value="TreeGrafter"/>
</dbReference>
<evidence type="ECO:0000256" key="8">
    <source>
        <dbReference type="ARBA" id="ARBA00064368"/>
    </source>
</evidence>
<dbReference type="GO" id="GO:0016705">
    <property type="term" value="F:oxidoreductase activity, acting on paired donors, with incorporation or reduction of molecular oxygen"/>
    <property type="evidence" value="ECO:0007669"/>
    <property type="project" value="InterPro"/>
</dbReference>
<dbReference type="SUPFAM" id="SSF51306">
    <property type="entry name" value="LexA/Signal peptidase"/>
    <property type="match status" value="1"/>
</dbReference>
<feature type="signal peptide" evidence="10">
    <location>
        <begin position="1"/>
        <end position="25"/>
    </location>
</feature>
<dbReference type="NCBIfam" id="TIGR02227">
    <property type="entry name" value="sigpep_I_bact"/>
    <property type="match status" value="1"/>
</dbReference>
<dbReference type="InterPro" id="IPR000223">
    <property type="entry name" value="Pept_S26A_signal_pept_1"/>
</dbReference>
<dbReference type="FunFam" id="2.10.109.10:FF:000014">
    <property type="entry name" value="Inner membrane protease subunit 1"/>
    <property type="match status" value="1"/>
</dbReference>
<proteinExistence type="inferred from homology"/>
<dbReference type="PANTHER" id="PTHR12383:SF16">
    <property type="entry name" value="MITOCHONDRIAL INNER MEMBRANE PROTEASE SUBUNIT 1"/>
    <property type="match status" value="1"/>
</dbReference>
<evidence type="ECO:0000256" key="6">
    <source>
        <dbReference type="ARBA" id="ARBA00038445"/>
    </source>
</evidence>
<dbReference type="InterPro" id="IPR036396">
    <property type="entry name" value="Cyt_P450_sf"/>
</dbReference>
<dbReference type="GO" id="GO:0004497">
    <property type="term" value="F:monooxygenase activity"/>
    <property type="evidence" value="ECO:0007669"/>
    <property type="project" value="InterPro"/>
</dbReference>
<dbReference type="GO" id="GO:0006465">
    <property type="term" value="P:signal peptide processing"/>
    <property type="evidence" value="ECO:0007669"/>
    <property type="project" value="InterPro"/>
</dbReference>
<organism evidence="12 13">
    <name type="scientific">Perilla frutescens var. hirtella</name>
    <name type="common">Perilla citriodora</name>
    <name type="synonym">Perilla setoyensis</name>
    <dbReference type="NCBI Taxonomy" id="608512"/>
    <lineage>
        <taxon>Eukaryota</taxon>
        <taxon>Viridiplantae</taxon>
        <taxon>Streptophyta</taxon>
        <taxon>Embryophyta</taxon>
        <taxon>Tracheophyta</taxon>
        <taxon>Spermatophyta</taxon>
        <taxon>Magnoliopsida</taxon>
        <taxon>eudicotyledons</taxon>
        <taxon>Gunneridae</taxon>
        <taxon>Pentapetalae</taxon>
        <taxon>asterids</taxon>
        <taxon>lamiids</taxon>
        <taxon>Lamiales</taxon>
        <taxon>Lamiaceae</taxon>
        <taxon>Nepetoideae</taxon>
        <taxon>Elsholtzieae</taxon>
        <taxon>Perilla</taxon>
    </lineage>
</organism>
<evidence type="ECO:0000313" key="13">
    <source>
        <dbReference type="Proteomes" id="UP001190926"/>
    </source>
</evidence>
<dbReference type="AlphaFoldDB" id="A0AAD4J007"/>
<feature type="domain" description="Peptidase S26" evidence="11">
    <location>
        <begin position="252"/>
        <end position="291"/>
    </location>
</feature>
<dbReference type="GO" id="GO:0004252">
    <property type="term" value="F:serine-type endopeptidase activity"/>
    <property type="evidence" value="ECO:0007669"/>
    <property type="project" value="InterPro"/>
</dbReference>
<evidence type="ECO:0000256" key="4">
    <source>
        <dbReference type="ARBA" id="ARBA00023128"/>
    </source>
</evidence>
<dbReference type="InterPro" id="IPR019533">
    <property type="entry name" value="Peptidase_S26"/>
</dbReference>
<comment type="caution">
    <text evidence="12">The sequence shown here is derived from an EMBL/GenBank/DDBJ whole genome shotgun (WGS) entry which is preliminary data.</text>
</comment>
<evidence type="ECO:0000313" key="12">
    <source>
        <dbReference type="EMBL" id="KAH6824717.1"/>
    </source>
</evidence>
<gene>
    <name evidence="12" type="ORF">C2S53_009690</name>
</gene>
<dbReference type="GO" id="GO:0005506">
    <property type="term" value="F:iron ion binding"/>
    <property type="evidence" value="ECO:0007669"/>
    <property type="project" value="InterPro"/>
</dbReference>
<evidence type="ECO:0000256" key="5">
    <source>
        <dbReference type="ARBA" id="ARBA00023136"/>
    </source>
</evidence>
<keyword evidence="10" id="KW-0732">Signal</keyword>
<dbReference type="GO" id="GO:0042720">
    <property type="term" value="C:mitochondrial inner membrane peptidase complex"/>
    <property type="evidence" value="ECO:0007669"/>
    <property type="project" value="TreeGrafter"/>
</dbReference>
<evidence type="ECO:0000256" key="1">
    <source>
        <dbReference type="ARBA" id="ARBA00004273"/>
    </source>
</evidence>
<feature type="active site" evidence="9">
    <location>
        <position position="229"/>
    </location>
</feature>
<feature type="chain" id="PRO_5042058724" evidence="10">
    <location>
        <begin position="26"/>
        <end position="397"/>
    </location>
</feature>
<dbReference type="InterPro" id="IPR001128">
    <property type="entry name" value="Cyt_P450"/>
</dbReference>
<dbReference type="InterPro" id="IPR052064">
    <property type="entry name" value="Mito_IMP1_subunit"/>
</dbReference>
<feature type="active site" evidence="9">
    <location>
        <position position="185"/>
    </location>
</feature>
<dbReference type="Gene3D" id="2.10.109.10">
    <property type="entry name" value="Umud Fragment, subunit A"/>
    <property type="match status" value="1"/>
</dbReference>
<dbReference type="PANTHER" id="PTHR12383">
    <property type="entry name" value="PROTEASE FAMILY S26 MITOCHONDRIAL INNER MEMBRANE PROTEASE-RELATED"/>
    <property type="match status" value="1"/>
</dbReference>
<dbReference type="PRINTS" id="PR00727">
    <property type="entry name" value="LEADERPTASE"/>
</dbReference>
<keyword evidence="2" id="KW-0999">Mitochondrion inner membrane</keyword>
<evidence type="ECO:0000256" key="10">
    <source>
        <dbReference type="SAM" id="SignalP"/>
    </source>
</evidence>
<dbReference type="Pfam" id="PF00067">
    <property type="entry name" value="p450"/>
    <property type="match status" value="1"/>
</dbReference>
<dbReference type="InterPro" id="IPR036286">
    <property type="entry name" value="LexA/Signal_pep-like_sf"/>
</dbReference>
<dbReference type="Gene3D" id="1.10.630.10">
    <property type="entry name" value="Cytochrome P450"/>
    <property type="match status" value="1"/>
</dbReference>
<reference evidence="12 13" key="1">
    <citation type="journal article" date="2021" name="Nat. Commun.">
        <title>Incipient diploidization of the medicinal plant Perilla within 10,000 years.</title>
        <authorList>
            <person name="Zhang Y."/>
            <person name="Shen Q."/>
            <person name="Leng L."/>
            <person name="Zhang D."/>
            <person name="Chen S."/>
            <person name="Shi Y."/>
            <person name="Ning Z."/>
            <person name="Chen S."/>
        </authorList>
    </citation>
    <scope>NUCLEOTIDE SEQUENCE [LARGE SCALE GENOMIC DNA]</scope>
    <source>
        <strain evidence="13">cv. PC099</strain>
    </source>
</reference>
<feature type="domain" description="Peptidase S26" evidence="11">
    <location>
        <begin position="162"/>
        <end position="241"/>
    </location>
</feature>
<evidence type="ECO:0000256" key="7">
    <source>
        <dbReference type="ARBA" id="ARBA00054895"/>
    </source>
</evidence>